<dbReference type="AlphaFoldDB" id="A0AAJ0FUG5"/>
<dbReference type="EMBL" id="JASWJB010000090">
    <property type="protein sequence ID" value="KAK2599089.1"/>
    <property type="molecule type" value="Genomic_DNA"/>
</dbReference>
<proteinExistence type="predicted"/>
<gene>
    <name evidence="1" type="ORF">QQS21_005430</name>
</gene>
<keyword evidence="2" id="KW-1185">Reference proteome</keyword>
<organism evidence="1 2">
    <name type="scientific">Conoideocrella luteorostrata</name>
    <dbReference type="NCBI Taxonomy" id="1105319"/>
    <lineage>
        <taxon>Eukaryota</taxon>
        <taxon>Fungi</taxon>
        <taxon>Dikarya</taxon>
        <taxon>Ascomycota</taxon>
        <taxon>Pezizomycotina</taxon>
        <taxon>Sordariomycetes</taxon>
        <taxon>Hypocreomycetidae</taxon>
        <taxon>Hypocreales</taxon>
        <taxon>Clavicipitaceae</taxon>
        <taxon>Conoideocrella</taxon>
    </lineage>
</organism>
<protein>
    <submittedName>
        <fullName evidence="1">Uncharacterized protein</fullName>
    </submittedName>
</protein>
<evidence type="ECO:0000313" key="1">
    <source>
        <dbReference type="EMBL" id="KAK2599089.1"/>
    </source>
</evidence>
<name>A0AAJ0FUG5_9HYPO</name>
<reference evidence="1" key="1">
    <citation type="submission" date="2023-06" db="EMBL/GenBank/DDBJ databases">
        <title>Conoideocrella luteorostrata (Hypocreales: Clavicipitaceae), a potential biocontrol fungus for elongate hemlock scale in United States Christmas tree production areas.</title>
        <authorList>
            <person name="Barrett H."/>
            <person name="Lovett B."/>
            <person name="Macias A.M."/>
            <person name="Stajich J.E."/>
            <person name="Kasson M.T."/>
        </authorList>
    </citation>
    <scope>NUCLEOTIDE SEQUENCE</scope>
    <source>
        <strain evidence="1">ARSEF 14590</strain>
    </source>
</reference>
<dbReference type="Proteomes" id="UP001251528">
    <property type="component" value="Unassembled WGS sequence"/>
</dbReference>
<sequence length="254" mass="27559">MDKRCLNVTLALDVPSCPAAGYRSIFSYIETLKSPATDSYGDFDIRDSSLRKTVIARGRSASRGGDSWAAIAHSPSAQMHAAAQALWTRAISWLLIDYGGMPQVPPRGWLATYPSHQTFKTDTEVPIVWTRCSTGPTETNSTVDKVVIHLPIKPIGGNVSWTTKMKLGSLARHGIRKRIEKAGKPRPGQVVTVPMAFSEGQYAVVILQPILASNGTITRKWNALGCSFAAYWASGTVSIQLNSIGDLSYDFASD</sequence>
<accession>A0AAJ0FUG5</accession>
<evidence type="ECO:0000313" key="2">
    <source>
        <dbReference type="Proteomes" id="UP001251528"/>
    </source>
</evidence>
<comment type="caution">
    <text evidence="1">The sequence shown here is derived from an EMBL/GenBank/DDBJ whole genome shotgun (WGS) entry which is preliminary data.</text>
</comment>